<accession>A0AAV2F7R3</accession>
<proteinExistence type="predicted"/>
<reference evidence="2 3" key="1">
    <citation type="submission" date="2024-04" db="EMBL/GenBank/DDBJ databases">
        <authorList>
            <person name="Fracassetti M."/>
        </authorList>
    </citation>
    <scope>NUCLEOTIDE SEQUENCE [LARGE SCALE GENOMIC DNA]</scope>
</reference>
<dbReference type="EMBL" id="OZ034819">
    <property type="protein sequence ID" value="CAL1393485.1"/>
    <property type="molecule type" value="Genomic_DNA"/>
</dbReference>
<keyword evidence="1" id="KW-0812">Transmembrane</keyword>
<dbReference type="Proteomes" id="UP001497516">
    <property type="component" value="Chromosome 6"/>
</dbReference>
<feature type="transmembrane region" description="Helical" evidence="1">
    <location>
        <begin position="21"/>
        <end position="43"/>
    </location>
</feature>
<keyword evidence="1" id="KW-1133">Transmembrane helix</keyword>
<evidence type="ECO:0000256" key="1">
    <source>
        <dbReference type="SAM" id="Phobius"/>
    </source>
</evidence>
<evidence type="ECO:0000313" key="3">
    <source>
        <dbReference type="Proteomes" id="UP001497516"/>
    </source>
</evidence>
<evidence type="ECO:0000313" key="2">
    <source>
        <dbReference type="EMBL" id="CAL1393485.1"/>
    </source>
</evidence>
<dbReference type="AlphaFoldDB" id="A0AAV2F7R3"/>
<organism evidence="2 3">
    <name type="scientific">Linum trigynum</name>
    <dbReference type="NCBI Taxonomy" id="586398"/>
    <lineage>
        <taxon>Eukaryota</taxon>
        <taxon>Viridiplantae</taxon>
        <taxon>Streptophyta</taxon>
        <taxon>Embryophyta</taxon>
        <taxon>Tracheophyta</taxon>
        <taxon>Spermatophyta</taxon>
        <taxon>Magnoliopsida</taxon>
        <taxon>eudicotyledons</taxon>
        <taxon>Gunneridae</taxon>
        <taxon>Pentapetalae</taxon>
        <taxon>rosids</taxon>
        <taxon>fabids</taxon>
        <taxon>Malpighiales</taxon>
        <taxon>Linaceae</taxon>
        <taxon>Linum</taxon>
    </lineage>
</organism>
<protein>
    <submittedName>
        <fullName evidence="2">Uncharacterized protein</fullName>
    </submittedName>
</protein>
<keyword evidence="1" id="KW-0472">Membrane</keyword>
<keyword evidence="3" id="KW-1185">Reference proteome</keyword>
<name>A0AAV2F7R3_9ROSI</name>
<sequence length="140" mass="16217">MSCRETPRPKSSSKRSTIEALKSLNSSTFFFISTTVPLIFLLWPPLKASMMLCIPLAIQQQHQQQQYSSSSCSDAVSSFCALRGIFRGQVSQKTNQLMDGLFLVFFEQEEDYVREIIGKYCWFGFWNRAMMRKGVAWRYL</sequence>
<gene>
    <name evidence="2" type="ORF">LTRI10_LOCUS34060</name>
</gene>